<protein>
    <submittedName>
        <fullName evidence="2">Uncharacterized protein</fullName>
    </submittedName>
</protein>
<keyword evidence="1" id="KW-0812">Transmembrane</keyword>
<evidence type="ECO:0000256" key="1">
    <source>
        <dbReference type="SAM" id="Phobius"/>
    </source>
</evidence>
<gene>
    <name evidence="2" type="ORF">CIN_19620</name>
</gene>
<name>G6F2W6_9PROT</name>
<accession>G6F2W6</accession>
<proteinExistence type="predicted"/>
<keyword evidence="1" id="KW-1133">Transmembrane helix</keyword>
<feature type="transmembrane region" description="Helical" evidence="1">
    <location>
        <begin position="20"/>
        <end position="42"/>
    </location>
</feature>
<evidence type="ECO:0000313" key="3">
    <source>
        <dbReference type="Proteomes" id="UP000005939"/>
    </source>
</evidence>
<organism evidence="2 3">
    <name type="scientific">Commensalibacter intestini A911</name>
    <dbReference type="NCBI Taxonomy" id="1088868"/>
    <lineage>
        <taxon>Bacteria</taxon>
        <taxon>Pseudomonadati</taxon>
        <taxon>Pseudomonadota</taxon>
        <taxon>Alphaproteobacteria</taxon>
        <taxon>Acetobacterales</taxon>
        <taxon>Acetobacteraceae</taxon>
    </lineage>
</organism>
<keyword evidence="1" id="KW-0472">Membrane</keyword>
<dbReference type="EMBL" id="AGFR01000010">
    <property type="protein sequence ID" value="EHD13225.1"/>
    <property type="molecule type" value="Genomic_DNA"/>
</dbReference>
<dbReference type="Proteomes" id="UP000005939">
    <property type="component" value="Unassembled WGS sequence"/>
</dbReference>
<comment type="caution">
    <text evidence="2">The sequence shown here is derived from an EMBL/GenBank/DDBJ whole genome shotgun (WGS) entry which is preliminary data.</text>
</comment>
<reference evidence="2 3" key="1">
    <citation type="submission" date="2011-10" db="EMBL/GenBank/DDBJ databases">
        <title>Genome Sequence of Commensalibacter intestini A911, isolated from Drosophila gut.</title>
        <authorList>
            <person name="Lee W.-J."/>
            <person name="Kim E.-K."/>
        </authorList>
    </citation>
    <scope>NUCLEOTIDE SEQUENCE [LARGE SCALE GENOMIC DNA]</scope>
    <source>
        <strain evidence="2 3">A911</strain>
    </source>
</reference>
<sequence>MNMPPEQTTEHLTQKNKGMLALVIFLGVLIIIATTVLIFVIVGRFMHKGDQQLPAVVNTVSSVPLSSVTRPISVLQEPNGTHIAQVFRQSDQTMVISLSGGGLPDRIVIWDLANQQKQAEVKLSEAASAQ</sequence>
<evidence type="ECO:0000313" key="2">
    <source>
        <dbReference type="EMBL" id="EHD13225.1"/>
    </source>
</evidence>
<dbReference type="AlphaFoldDB" id="G6F2W6"/>